<keyword evidence="1" id="KW-0472">Membrane</keyword>
<accession>A0ABY6NW93</accession>
<name>A0ABY6NW93_9NOCA</name>
<feature type="transmembrane region" description="Helical" evidence="1">
    <location>
        <begin position="68"/>
        <end position="88"/>
    </location>
</feature>
<reference evidence="2" key="1">
    <citation type="submission" date="2022-10" db="EMBL/GenBank/DDBJ databases">
        <title>Rhodococcus sp.75.</title>
        <authorList>
            <person name="Sun M."/>
        </authorList>
    </citation>
    <scope>NUCLEOTIDE SEQUENCE</scope>
    <source>
        <strain evidence="2">75</strain>
    </source>
</reference>
<protein>
    <submittedName>
        <fullName evidence="2">Pr6Pr family membrane protein</fullName>
    </submittedName>
</protein>
<feature type="transmembrane region" description="Helical" evidence="1">
    <location>
        <begin position="100"/>
        <end position="115"/>
    </location>
</feature>
<evidence type="ECO:0000313" key="3">
    <source>
        <dbReference type="Proteomes" id="UP001164965"/>
    </source>
</evidence>
<gene>
    <name evidence="2" type="ORF">RHODO2019_10620</name>
</gene>
<sequence>MVFALLGFSALVTEVATLVARGRFVPANFFSYFTVESNVMAVVSLVVGSIAAATGFTSRRLDVARGAVALYMTTVVLVFVTLLSNRPADELTAVPWDNTVLHYIMPVVVLADWLLSGRAAAVGYRLALLWLAVPLAYALYTLVRGPLAGFYPYPFMDPALHGYPTVLLTCLVLGVVLAVLAIVVAAGPRWVRPARPGLPG</sequence>
<dbReference type="RefSeq" id="WP_265381772.1">
    <property type="nucleotide sequence ID" value="NZ_CP110615.1"/>
</dbReference>
<evidence type="ECO:0000313" key="2">
    <source>
        <dbReference type="EMBL" id="UZJ23664.1"/>
    </source>
</evidence>
<proteinExistence type="predicted"/>
<organism evidence="2 3">
    <name type="scientific">Rhodococcus antarcticus</name>
    <dbReference type="NCBI Taxonomy" id="2987751"/>
    <lineage>
        <taxon>Bacteria</taxon>
        <taxon>Bacillati</taxon>
        <taxon>Actinomycetota</taxon>
        <taxon>Actinomycetes</taxon>
        <taxon>Mycobacteriales</taxon>
        <taxon>Nocardiaceae</taxon>
        <taxon>Rhodococcus</taxon>
    </lineage>
</organism>
<dbReference type="InterPro" id="IPR049713">
    <property type="entry name" value="Pr6Pr-like"/>
</dbReference>
<feature type="transmembrane region" description="Helical" evidence="1">
    <location>
        <begin position="122"/>
        <end position="143"/>
    </location>
</feature>
<dbReference type="Proteomes" id="UP001164965">
    <property type="component" value="Chromosome"/>
</dbReference>
<evidence type="ECO:0000256" key="1">
    <source>
        <dbReference type="SAM" id="Phobius"/>
    </source>
</evidence>
<keyword evidence="1" id="KW-1133">Transmembrane helix</keyword>
<dbReference type="NCBIfam" id="NF038065">
    <property type="entry name" value="Pr6Pr"/>
    <property type="match status" value="1"/>
</dbReference>
<keyword evidence="1" id="KW-0812">Transmembrane</keyword>
<keyword evidence="3" id="KW-1185">Reference proteome</keyword>
<feature type="transmembrane region" description="Helical" evidence="1">
    <location>
        <begin position="37"/>
        <end position="56"/>
    </location>
</feature>
<feature type="transmembrane region" description="Helical" evidence="1">
    <location>
        <begin position="163"/>
        <end position="186"/>
    </location>
</feature>
<dbReference type="EMBL" id="CP110615">
    <property type="protein sequence ID" value="UZJ23664.1"/>
    <property type="molecule type" value="Genomic_DNA"/>
</dbReference>